<evidence type="ECO:0000313" key="2">
    <source>
        <dbReference type="EMBL" id="KYQ54062.1"/>
    </source>
</evidence>
<evidence type="ECO:0000313" key="3">
    <source>
        <dbReference type="Proteomes" id="UP000075809"/>
    </source>
</evidence>
<feature type="domain" description="MADF" evidence="1">
    <location>
        <begin position="17"/>
        <end position="50"/>
    </location>
</feature>
<accession>A0A151X0Z0</accession>
<reference evidence="2 3" key="1">
    <citation type="submission" date="2015-09" db="EMBL/GenBank/DDBJ databases">
        <title>Trachymyrmex zeteki WGS genome.</title>
        <authorList>
            <person name="Nygaard S."/>
            <person name="Hu H."/>
            <person name="Boomsma J."/>
            <person name="Zhang G."/>
        </authorList>
    </citation>
    <scope>NUCLEOTIDE SEQUENCE [LARGE SCALE GENOMIC DNA]</scope>
    <source>
        <strain evidence="2">Tzet28-1</strain>
        <tissue evidence="2">Whole body</tissue>
    </source>
</reference>
<feature type="non-terminal residue" evidence="2">
    <location>
        <position position="1"/>
    </location>
</feature>
<protein>
    <recommendedName>
        <fullName evidence="1">MADF domain-containing protein</fullName>
    </recommendedName>
</protein>
<dbReference type="Pfam" id="PF10545">
    <property type="entry name" value="MADF_DNA_bdg"/>
    <property type="match status" value="1"/>
</dbReference>
<evidence type="ECO:0000259" key="1">
    <source>
        <dbReference type="Pfam" id="PF10545"/>
    </source>
</evidence>
<dbReference type="InterPro" id="IPR006578">
    <property type="entry name" value="MADF-dom"/>
</dbReference>
<dbReference type="Proteomes" id="UP000075809">
    <property type="component" value="Unassembled WGS sequence"/>
</dbReference>
<dbReference type="STRING" id="64791.A0A151X0Z0"/>
<organism evidence="2 3">
    <name type="scientific">Mycetomoellerius zeteki</name>
    <dbReference type="NCBI Taxonomy" id="64791"/>
    <lineage>
        <taxon>Eukaryota</taxon>
        <taxon>Metazoa</taxon>
        <taxon>Ecdysozoa</taxon>
        <taxon>Arthropoda</taxon>
        <taxon>Hexapoda</taxon>
        <taxon>Insecta</taxon>
        <taxon>Pterygota</taxon>
        <taxon>Neoptera</taxon>
        <taxon>Endopterygota</taxon>
        <taxon>Hymenoptera</taxon>
        <taxon>Apocrita</taxon>
        <taxon>Aculeata</taxon>
        <taxon>Formicoidea</taxon>
        <taxon>Formicidae</taxon>
        <taxon>Myrmicinae</taxon>
        <taxon>Mycetomoellerius</taxon>
    </lineage>
</organism>
<dbReference type="AlphaFoldDB" id="A0A151X0Z0"/>
<dbReference type="EMBL" id="KQ982594">
    <property type="protein sequence ID" value="KYQ54062.1"/>
    <property type="molecule type" value="Genomic_DNA"/>
</dbReference>
<sequence length="57" mass="6940">SVLENIAIEEKEGDDFLIELYRERKFLYDKSHRDFKNKQIKENAWFEISTISCNRKT</sequence>
<name>A0A151X0Z0_9HYME</name>
<proteinExistence type="predicted"/>
<keyword evidence="3" id="KW-1185">Reference proteome</keyword>
<gene>
    <name evidence="2" type="ORF">ALC60_07031</name>
</gene>